<dbReference type="InterPro" id="IPR000719">
    <property type="entry name" value="Prot_kinase_dom"/>
</dbReference>
<protein>
    <recommendedName>
        <fullName evidence="5">non-specific serine/threonine protein kinase</fullName>
        <ecNumber evidence="5">2.7.11.1</ecNumber>
    </recommendedName>
</protein>
<evidence type="ECO:0000256" key="4">
    <source>
        <dbReference type="ARBA" id="ARBA00010217"/>
    </source>
</evidence>
<evidence type="ECO:0000256" key="16">
    <source>
        <dbReference type="ARBA" id="ARBA00023136"/>
    </source>
</evidence>
<evidence type="ECO:0000256" key="14">
    <source>
        <dbReference type="ARBA" id="ARBA00022840"/>
    </source>
</evidence>
<keyword evidence="24" id="KW-1185">Reference proteome</keyword>
<gene>
    <name evidence="23" type="ORF">JCGZ_09934</name>
</gene>
<evidence type="ECO:0000256" key="18">
    <source>
        <dbReference type="ARBA" id="ARBA00023180"/>
    </source>
</evidence>
<evidence type="ECO:0000256" key="11">
    <source>
        <dbReference type="ARBA" id="ARBA00022734"/>
    </source>
</evidence>
<organism evidence="23 24">
    <name type="scientific">Jatropha curcas</name>
    <name type="common">Barbados nut</name>
    <dbReference type="NCBI Taxonomy" id="180498"/>
    <lineage>
        <taxon>Eukaryota</taxon>
        <taxon>Viridiplantae</taxon>
        <taxon>Streptophyta</taxon>
        <taxon>Embryophyta</taxon>
        <taxon>Tracheophyta</taxon>
        <taxon>Spermatophyta</taxon>
        <taxon>Magnoliopsida</taxon>
        <taxon>eudicotyledons</taxon>
        <taxon>Gunneridae</taxon>
        <taxon>Pentapetalae</taxon>
        <taxon>rosids</taxon>
        <taxon>fabids</taxon>
        <taxon>Malpighiales</taxon>
        <taxon>Euphorbiaceae</taxon>
        <taxon>Crotonoideae</taxon>
        <taxon>Jatropheae</taxon>
        <taxon>Jatropha</taxon>
    </lineage>
</organism>
<keyword evidence="7" id="KW-0723">Serine/threonine-protein kinase</keyword>
<dbReference type="Gene3D" id="3.30.200.20">
    <property type="entry name" value="Phosphorylase Kinase, domain 1"/>
    <property type="match status" value="1"/>
</dbReference>
<dbReference type="InterPro" id="IPR019825">
    <property type="entry name" value="Lectin_legB_Mn/Ca_BS"/>
</dbReference>
<dbReference type="InterPro" id="IPR000985">
    <property type="entry name" value="Lectin_LegA_CS"/>
</dbReference>
<dbReference type="FunFam" id="1.10.510.10:FF:000240">
    <property type="entry name" value="Lectin-domain containing receptor kinase A4.3"/>
    <property type="match status" value="1"/>
</dbReference>
<dbReference type="PROSITE" id="PS00307">
    <property type="entry name" value="LECTIN_LEGUME_BETA"/>
    <property type="match status" value="1"/>
</dbReference>
<evidence type="ECO:0000256" key="1">
    <source>
        <dbReference type="ARBA" id="ARBA00004251"/>
    </source>
</evidence>
<keyword evidence="8" id="KW-0808">Transferase</keyword>
<keyword evidence="18" id="KW-0325">Glycoprotein</keyword>
<evidence type="ECO:0000256" key="5">
    <source>
        <dbReference type="ARBA" id="ARBA00012513"/>
    </source>
</evidence>
<accession>A0A067KIL6</accession>
<keyword evidence="12 19" id="KW-0547">Nucleotide-binding</keyword>
<dbReference type="InterPro" id="IPR017441">
    <property type="entry name" value="Protein_kinase_ATP_BS"/>
</dbReference>
<evidence type="ECO:0000313" key="23">
    <source>
        <dbReference type="EMBL" id="KDP35962.1"/>
    </source>
</evidence>
<keyword evidence="16 21" id="KW-0472">Membrane</keyword>
<feature type="region of interest" description="Disordered" evidence="20">
    <location>
        <begin position="149"/>
        <end position="173"/>
    </location>
</feature>
<dbReference type="EMBL" id="KK914463">
    <property type="protein sequence ID" value="KDP35962.1"/>
    <property type="molecule type" value="Genomic_DNA"/>
</dbReference>
<evidence type="ECO:0000256" key="6">
    <source>
        <dbReference type="ARBA" id="ARBA00022475"/>
    </source>
</evidence>
<evidence type="ECO:0000256" key="3">
    <source>
        <dbReference type="ARBA" id="ARBA00008536"/>
    </source>
</evidence>
<evidence type="ECO:0000256" key="13">
    <source>
        <dbReference type="ARBA" id="ARBA00022777"/>
    </source>
</evidence>
<dbReference type="InterPro" id="IPR013320">
    <property type="entry name" value="ConA-like_dom_sf"/>
</dbReference>
<dbReference type="PROSITE" id="PS00308">
    <property type="entry name" value="LECTIN_LEGUME_ALPHA"/>
    <property type="match status" value="1"/>
</dbReference>
<dbReference type="InterPro" id="IPR001220">
    <property type="entry name" value="Legume_lectin_dom"/>
</dbReference>
<dbReference type="SMART" id="SM00220">
    <property type="entry name" value="S_TKc"/>
    <property type="match status" value="1"/>
</dbReference>
<evidence type="ECO:0000256" key="7">
    <source>
        <dbReference type="ARBA" id="ARBA00022527"/>
    </source>
</evidence>
<dbReference type="PANTHER" id="PTHR27007">
    <property type="match status" value="1"/>
</dbReference>
<evidence type="ECO:0000256" key="10">
    <source>
        <dbReference type="ARBA" id="ARBA00022729"/>
    </source>
</evidence>
<dbReference type="Gene3D" id="2.60.120.200">
    <property type="match status" value="1"/>
</dbReference>
<dbReference type="InterPro" id="IPR008271">
    <property type="entry name" value="Ser/Thr_kinase_AS"/>
</dbReference>
<feature type="transmembrane region" description="Helical" evidence="21">
    <location>
        <begin position="185"/>
        <end position="208"/>
    </location>
</feature>
<evidence type="ECO:0000256" key="17">
    <source>
        <dbReference type="ARBA" id="ARBA00023170"/>
    </source>
</evidence>
<evidence type="ECO:0000256" key="19">
    <source>
        <dbReference type="PROSITE-ProRule" id="PRU10141"/>
    </source>
</evidence>
<dbReference type="SUPFAM" id="SSF49899">
    <property type="entry name" value="Concanavalin A-like lectins/glucanases"/>
    <property type="match status" value="1"/>
</dbReference>
<dbReference type="GO" id="GO:0030246">
    <property type="term" value="F:carbohydrate binding"/>
    <property type="evidence" value="ECO:0007669"/>
    <property type="project" value="UniProtKB-KW"/>
</dbReference>
<feature type="compositionally biased region" description="Basic and acidic residues" evidence="20">
    <location>
        <begin position="150"/>
        <end position="159"/>
    </location>
</feature>
<keyword evidence="9 21" id="KW-0812">Transmembrane</keyword>
<dbReference type="Pfam" id="PF00139">
    <property type="entry name" value="Lectin_legB"/>
    <property type="match status" value="1"/>
</dbReference>
<dbReference type="AlphaFoldDB" id="A0A067KIL6"/>
<dbReference type="GO" id="GO:0004674">
    <property type="term" value="F:protein serine/threonine kinase activity"/>
    <property type="evidence" value="ECO:0007669"/>
    <property type="project" value="UniProtKB-KW"/>
</dbReference>
<dbReference type="InterPro" id="IPR050528">
    <property type="entry name" value="L-type_Lectin-RKs"/>
</dbReference>
<keyword evidence="11" id="KW-0430">Lectin</keyword>
<dbReference type="GO" id="GO:0002229">
    <property type="term" value="P:defense response to oomycetes"/>
    <property type="evidence" value="ECO:0007669"/>
    <property type="project" value="UniProtKB-ARBA"/>
</dbReference>
<comment type="similarity">
    <text evidence="2">Belongs to the leguminous lectin family.</text>
</comment>
<keyword evidence="10" id="KW-0732">Signal</keyword>
<comment type="subcellular location">
    <subcellularLocation>
        <location evidence="1">Cell membrane</location>
        <topology evidence="1">Single-pass type I membrane protein</topology>
    </subcellularLocation>
</comment>
<dbReference type="FunFam" id="3.30.200.20:FF:000168">
    <property type="entry name" value="L-type lectin-domain containing receptor kinase IX.1"/>
    <property type="match status" value="1"/>
</dbReference>
<dbReference type="InterPro" id="IPR011009">
    <property type="entry name" value="Kinase-like_dom_sf"/>
</dbReference>
<dbReference type="PROSITE" id="PS50011">
    <property type="entry name" value="PROTEIN_KINASE_DOM"/>
    <property type="match status" value="1"/>
</dbReference>
<dbReference type="EC" id="2.7.11.1" evidence="5"/>
<keyword evidence="6" id="KW-1003">Cell membrane</keyword>
<evidence type="ECO:0000313" key="24">
    <source>
        <dbReference type="Proteomes" id="UP000027138"/>
    </source>
</evidence>
<dbReference type="GO" id="GO:0005524">
    <property type="term" value="F:ATP binding"/>
    <property type="evidence" value="ECO:0007669"/>
    <property type="project" value="UniProtKB-UniRule"/>
</dbReference>
<evidence type="ECO:0000259" key="22">
    <source>
        <dbReference type="PROSITE" id="PS50011"/>
    </source>
</evidence>
<sequence length="560" mass="62802">MTFFLSPVHFPLDNFAGGGLALARENQTSKYPFLAVEFDTFPNIWDPPYQHVGIDINSVRSNITTAWLSNIQDGKKVFASVRYESTLKRLTVTFTGFGSSNNVIEQNLSYDVDLRDYLPEWVTVGFSAATGWSSEMHTLYSWSFTSSLEENDKPKDKAPTENTPKIIDVPRNDKSTNRSNKVTGLVIGLGVGVCVFVGVILSWLYFFLWKKSREEKGNEVISNLSMDDDFEKGTGPRKFSYNDLVRATNNFSEQEKLGEGGFGAVYRGFFKELDLFVAVKRISSGSKQGIREYASEVKVISQLRHRNLVQLIGWCHEKRELLLVYELMPNGSLDSHLFKENKLLTWEMRYNIVLGLASGLLYLQEECQQLVVHRDIKSSNIMLDSNFNAKLGDFGLARLVDHNKGFQTTLLAGTLGYMAPEYVITGKASKESDVYSFGIVALEIACGKKPLNLKGNEDQISMVQWVWDLYRGGNVKLLEGADPRLNGDFDEQQLECLMVVGIWCAHPDAKLRPSIRQAIQVLNFEASLPVLPLKMPVPTYSSPVVKASSLSLSLSDHSIS</sequence>
<dbReference type="CDD" id="cd06899">
    <property type="entry name" value="lectin_legume_LecRK_Arcelin_ConA"/>
    <property type="match status" value="1"/>
</dbReference>
<dbReference type="SUPFAM" id="SSF56112">
    <property type="entry name" value="Protein kinase-like (PK-like)"/>
    <property type="match status" value="1"/>
</dbReference>
<evidence type="ECO:0000256" key="20">
    <source>
        <dbReference type="SAM" id="MobiDB-lite"/>
    </source>
</evidence>
<keyword evidence="17" id="KW-0675">Receptor</keyword>
<reference evidence="23 24" key="1">
    <citation type="journal article" date="2014" name="PLoS ONE">
        <title>Global Analysis of Gene Expression Profiles in Physic Nut (Jatropha curcas L.) Seedlings Exposed to Salt Stress.</title>
        <authorList>
            <person name="Zhang L."/>
            <person name="Zhang C."/>
            <person name="Wu P."/>
            <person name="Chen Y."/>
            <person name="Li M."/>
            <person name="Jiang H."/>
            <person name="Wu G."/>
        </authorList>
    </citation>
    <scope>NUCLEOTIDE SEQUENCE [LARGE SCALE GENOMIC DNA]</scope>
    <source>
        <strain evidence="24">cv. GZQX0401</strain>
        <tissue evidence="23">Young leaves</tissue>
    </source>
</reference>
<keyword evidence="14 19" id="KW-0067">ATP-binding</keyword>
<dbReference type="PROSITE" id="PS00108">
    <property type="entry name" value="PROTEIN_KINASE_ST"/>
    <property type="match status" value="1"/>
</dbReference>
<dbReference type="PROSITE" id="PS00107">
    <property type="entry name" value="PROTEIN_KINASE_ATP"/>
    <property type="match status" value="1"/>
</dbReference>
<comment type="similarity">
    <text evidence="4">In the C-terminal section; belongs to the protein kinase superfamily. Ser/Thr protein kinase family.</text>
</comment>
<dbReference type="Gene3D" id="1.10.510.10">
    <property type="entry name" value="Transferase(Phosphotransferase) domain 1"/>
    <property type="match status" value="1"/>
</dbReference>
<keyword evidence="15 21" id="KW-1133">Transmembrane helix</keyword>
<dbReference type="GO" id="GO:0005886">
    <property type="term" value="C:plasma membrane"/>
    <property type="evidence" value="ECO:0007669"/>
    <property type="project" value="UniProtKB-SubCell"/>
</dbReference>
<evidence type="ECO:0000256" key="2">
    <source>
        <dbReference type="ARBA" id="ARBA00007606"/>
    </source>
</evidence>
<evidence type="ECO:0000256" key="12">
    <source>
        <dbReference type="ARBA" id="ARBA00022741"/>
    </source>
</evidence>
<evidence type="ECO:0000256" key="8">
    <source>
        <dbReference type="ARBA" id="ARBA00022679"/>
    </source>
</evidence>
<proteinExistence type="inferred from homology"/>
<comment type="similarity">
    <text evidence="3">In the N-terminal section; belongs to the leguminous lectin family.</text>
</comment>
<keyword evidence="13" id="KW-0418">Kinase</keyword>
<dbReference type="Proteomes" id="UP000027138">
    <property type="component" value="Unassembled WGS sequence"/>
</dbReference>
<evidence type="ECO:0000256" key="9">
    <source>
        <dbReference type="ARBA" id="ARBA00022692"/>
    </source>
</evidence>
<dbReference type="OrthoDB" id="842456at2759"/>
<name>A0A067KIL6_JATCU</name>
<evidence type="ECO:0000256" key="21">
    <source>
        <dbReference type="SAM" id="Phobius"/>
    </source>
</evidence>
<feature type="domain" description="Protein kinase" evidence="22">
    <location>
        <begin position="251"/>
        <end position="531"/>
    </location>
</feature>
<evidence type="ECO:0000256" key="15">
    <source>
        <dbReference type="ARBA" id="ARBA00022989"/>
    </source>
</evidence>
<feature type="binding site" evidence="19">
    <location>
        <position position="280"/>
    </location>
    <ligand>
        <name>ATP</name>
        <dbReference type="ChEBI" id="CHEBI:30616"/>
    </ligand>
</feature>
<dbReference type="CDD" id="cd14066">
    <property type="entry name" value="STKc_IRAK"/>
    <property type="match status" value="1"/>
</dbReference>
<dbReference type="Pfam" id="PF00069">
    <property type="entry name" value="Pkinase"/>
    <property type="match status" value="1"/>
</dbReference>